<feature type="transmembrane region" description="Helical" evidence="13">
    <location>
        <begin position="243"/>
        <end position="267"/>
    </location>
</feature>
<reference evidence="17" key="2">
    <citation type="submission" date="2025-08" db="UniProtKB">
        <authorList>
            <consortium name="Ensembl"/>
        </authorList>
    </citation>
    <scope>IDENTIFICATION</scope>
</reference>
<dbReference type="GO" id="GO:0030425">
    <property type="term" value="C:dendrite"/>
    <property type="evidence" value="ECO:0007669"/>
    <property type="project" value="TreeGrafter"/>
</dbReference>
<keyword evidence="5 13" id="KW-0770">Synapse</keyword>
<accession>A0A3B4DAW2</accession>
<sequence>MPCCIICSHIIQKVKAIKCFFLSLHLSCVGVKACEHCFLWTVELHLRQGQMDGINLTFWNASEGNETETVEETSPYKTVEVVFIVLVAGSLSLVTVIGNILVMLSIKVNRSLQTVNNYFLFSLACADLIIGLCSMNLYTVYIVIGYWPLGPVVCDLWLALDYVVSNASVMNLLIISFDRYFCVTKPLSYPVKRTTKMAGMMIAAAWVLSFILWAPAILFWQFIVGGRTVPEKECYIQFFSNAAVTFGTAIAAFYLPVIIMMVLYWQISRASKSRVKKDNRKPSGANLGTASPSQTRCNVASKPENNNLMVEDPDRGQTQTTDEVTNQHDSKLQNGKGPSTASREGENGARDNCVPVEEKESSNDSTSGSGAAANQKEEEVVPSRANDSQQPARHHTKAGGSKLTCIKIVTKSPKGDCYTPTNTTVEIVPAAEKQNHVTRKIVKMTKQPPKKKKAPPSREKKVTRTIMAILVAFVATWTPYNVMVLINTFCSSCIPNTVWTIGYWLCYINSTINPACYALCNATFKKTFKQLLLCQYKNIRSAR</sequence>
<feature type="compositionally biased region" description="Polar residues" evidence="14">
    <location>
        <begin position="286"/>
        <end position="308"/>
    </location>
</feature>
<keyword evidence="3 12" id="KW-0812">Transmembrane</keyword>
<dbReference type="PRINTS" id="PR00243">
    <property type="entry name" value="MUSCARINICR"/>
</dbReference>
<evidence type="ECO:0000259" key="16">
    <source>
        <dbReference type="PROSITE" id="PS50262"/>
    </source>
</evidence>
<dbReference type="AlphaFoldDB" id="A0A3B4DAW2"/>
<dbReference type="GO" id="GO:0004993">
    <property type="term" value="F:G protein-coupled serotonin receptor activity"/>
    <property type="evidence" value="ECO:0007669"/>
    <property type="project" value="TreeGrafter"/>
</dbReference>
<dbReference type="OMA" id="TSERQNH"/>
<feature type="transmembrane region" description="Helical" evidence="13">
    <location>
        <begin position="81"/>
        <end position="106"/>
    </location>
</feature>
<evidence type="ECO:0000256" key="9">
    <source>
        <dbReference type="ARBA" id="ARBA00023170"/>
    </source>
</evidence>
<dbReference type="InterPro" id="IPR000276">
    <property type="entry name" value="GPCR_Rhodpsn"/>
</dbReference>
<dbReference type="InterPro" id="IPR000995">
    <property type="entry name" value="Musac_Ach_rcpt"/>
</dbReference>
<evidence type="ECO:0000256" key="15">
    <source>
        <dbReference type="SAM" id="SignalP"/>
    </source>
</evidence>
<keyword evidence="6 12" id="KW-0297">G-protein coupled receptor</keyword>
<keyword evidence="7 13" id="KW-0472">Membrane</keyword>
<dbReference type="Ensembl" id="ENSPNAT00000032810.2">
    <property type="protein sequence ID" value="ENSPNAP00000021482.2"/>
    <property type="gene ID" value="ENSPNAG00000028555.2"/>
</dbReference>
<organism evidence="17 18">
    <name type="scientific">Pygocentrus nattereri</name>
    <name type="common">Red-bellied piranha</name>
    <dbReference type="NCBI Taxonomy" id="42514"/>
    <lineage>
        <taxon>Eukaryota</taxon>
        <taxon>Metazoa</taxon>
        <taxon>Chordata</taxon>
        <taxon>Craniata</taxon>
        <taxon>Vertebrata</taxon>
        <taxon>Euteleostomi</taxon>
        <taxon>Actinopterygii</taxon>
        <taxon>Neopterygii</taxon>
        <taxon>Teleostei</taxon>
        <taxon>Ostariophysi</taxon>
        <taxon>Characiformes</taxon>
        <taxon>Characoidei</taxon>
        <taxon>Pygocentrus</taxon>
    </lineage>
</organism>
<dbReference type="GO" id="GO:0010459">
    <property type="term" value="P:negative regulation of heart rate"/>
    <property type="evidence" value="ECO:0007669"/>
    <property type="project" value="Ensembl"/>
</dbReference>
<evidence type="ECO:0000256" key="13">
    <source>
        <dbReference type="RuleBase" id="RU361191"/>
    </source>
</evidence>
<keyword evidence="10 12" id="KW-0807">Transducer</keyword>
<keyword evidence="1 13" id="KW-1003">Cell membrane</keyword>
<feature type="transmembrane region" description="Helical" evidence="13">
    <location>
        <begin position="156"/>
        <end position="177"/>
    </location>
</feature>
<dbReference type="Gene3D" id="1.20.1070.10">
    <property type="entry name" value="Rhodopsin 7-helix transmembrane proteins"/>
    <property type="match status" value="2"/>
</dbReference>
<evidence type="ECO:0000256" key="10">
    <source>
        <dbReference type="ARBA" id="ARBA00023224"/>
    </source>
</evidence>
<dbReference type="PANTHER" id="PTHR24247">
    <property type="entry name" value="5-HYDROXYTRYPTAMINE RECEPTOR"/>
    <property type="match status" value="1"/>
</dbReference>
<dbReference type="SUPFAM" id="SSF81321">
    <property type="entry name" value="Family A G protein-coupled receptor-like"/>
    <property type="match status" value="1"/>
</dbReference>
<dbReference type="GO" id="GO:0003161">
    <property type="term" value="P:cardiac conduction system development"/>
    <property type="evidence" value="ECO:0007669"/>
    <property type="project" value="Ensembl"/>
</dbReference>
<keyword evidence="8" id="KW-1015">Disulfide bond</keyword>
<keyword evidence="2" id="KW-0597">Phosphoprotein</keyword>
<dbReference type="GO" id="GO:0007187">
    <property type="term" value="P:G protein-coupled receptor signaling pathway, coupled to cyclic nucleotide second messenger"/>
    <property type="evidence" value="ECO:0007669"/>
    <property type="project" value="TreeGrafter"/>
</dbReference>
<dbReference type="FunFam" id="1.20.1070.10:FF:000041">
    <property type="entry name" value="Muscarinic acetylcholine receptor"/>
    <property type="match status" value="1"/>
</dbReference>
<dbReference type="STRING" id="42514.ENSPNAP00000021482"/>
<dbReference type="PRINTS" id="PR00237">
    <property type="entry name" value="GPCRRHODOPSN"/>
</dbReference>
<evidence type="ECO:0000256" key="4">
    <source>
        <dbReference type="ARBA" id="ARBA00022989"/>
    </source>
</evidence>
<feature type="chain" id="PRO_5043994389" description="Muscarinic acetylcholine receptor" evidence="15">
    <location>
        <begin position="17"/>
        <end position="543"/>
    </location>
</feature>
<keyword evidence="4 13" id="KW-1133">Transmembrane helix</keyword>
<dbReference type="Proteomes" id="UP001501920">
    <property type="component" value="Chromosome 11"/>
</dbReference>
<feature type="domain" description="G-protein coupled receptors family 1 profile" evidence="16">
    <location>
        <begin position="98"/>
        <end position="517"/>
    </location>
</feature>
<feature type="signal peptide" evidence="15">
    <location>
        <begin position="1"/>
        <end position="16"/>
    </location>
</feature>
<evidence type="ECO:0000256" key="8">
    <source>
        <dbReference type="ARBA" id="ARBA00023157"/>
    </source>
</evidence>
<evidence type="ECO:0000256" key="11">
    <source>
        <dbReference type="ARBA" id="ARBA00023257"/>
    </source>
</evidence>
<evidence type="ECO:0000256" key="1">
    <source>
        <dbReference type="ARBA" id="ARBA00022475"/>
    </source>
</evidence>
<reference evidence="17" key="3">
    <citation type="submission" date="2025-09" db="UniProtKB">
        <authorList>
            <consortium name="Ensembl"/>
        </authorList>
    </citation>
    <scope>IDENTIFICATION</scope>
</reference>
<dbReference type="GO" id="GO:0016907">
    <property type="term" value="F:G protein-coupled acetylcholine receptor activity"/>
    <property type="evidence" value="ECO:0007669"/>
    <property type="project" value="UniProtKB-UniRule"/>
</dbReference>
<dbReference type="CDD" id="cd15297">
    <property type="entry name" value="7tmA_mAChR_M2"/>
    <property type="match status" value="1"/>
</dbReference>
<dbReference type="GO" id="GO:0007197">
    <property type="term" value="P:adenylate cyclase-inhibiting G protein-coupled acetylcholine receptor signaling pathway"/>
    <property type="evidence" value="ECO:0007669"/>
    <property type="project" value="TreeGrafter"/>
</dbReference>
<comment type="subcellular location">
    <subcellularLocation>
        <location evidence="13">Cell membrane</location>
        <topology evidence="13">Multi-pass membrane protein</topology>
    </subcellularLocation>
    <subcellularLocation>
        <location evidence="13">Postsynaptic cell membrane</location>
        <topology evidence="13">Multi-pass membrane protein</topology>
    </subcellularLocation>
</comment>
<evidence type="ECO:0000313" key="18">
    <source>
        <dbReference type="Proteomes" id="UP001501920"/>
    </source>
</evidence>
<dbReference type="PRINTS" id="PR00539">
    <property type="entry name" value="MUSCRINICM2R"/>
</dbReference>
<keyword evidence="18" id="KW-1185">Reference proteome</keyword>
<evidence type="ECO:0000256" key="6">
    <source>
        <dbReference type="ARBA" id="ARBA00023040"/>
    </source>
</evidence>
<evidence type="ECO:0000256" key="2">
    <source>
        <dbReference type="ARBA" id="ARBA00022553"/>
    </source>
</evidence>
<dbReference type="PROSITE" id="PS00237">
    <property type="entry name" value="G_PROTEIN_RECEP_F1_1"/>
    <property type="match status" value="1"/>
</dbReference>
<feature type="compositionally biased region" description="Polar residues" evidence="14">
    <location>
        <begin position="332"/>
        <end position="342"/>
    </location>
</feature>
<protein>
    <recommendedName>
        <fullName evidence="13">Muscarinic acetylcholine receptor</fullName>
    </recommendedName>
</protein>
<feature type="transmembrane region" description="Helical" evidence="13">
    <location>
        <begin position="118"/>
        <end position="144"/>
    </location>
</feature>
<evidence type="ECO:0000313" key="17">
    <source>
        <dbReference type="Ensembl" id="ENSPNAP00000021482.2"/>
    </source>
</evidence>
<evidence type="ECO:0000256" key="12">
    <source>
        <dbReference type="RuleBase" id="RU000688"/>
    </source>
</evidence>
<comment type="similarity">
    <text evidence="13">Belongs to the G-protein coupled receptor 1 family. Muscarinic acetylcholine receptor subfamily.</text>
</comment>
<comment type="caution">
    <text evidence="13">Lacks conserved residue(s) required for the propagation of feature annotation.</text>
</comment>
<dbReference type="GO" id="GO:0006940">
    <property type="term" value="P:regulation of smooth muscle contraction"/>
    <property type="evidence" value="ECO:0007669"/>
    <property type="project" value="TreeGrafter"/>
</dbReference>
<feature type="transmembrane region" description="Helical" evidence="13">
    <location>
        <begin position="198"/>
        <end position="223"/>
    </location>
</feature>
<dbReference type="FunFam" id="1.20.1070.10:FF:000038">
    <property type="entry name" value="Muscarinic acetylcholine receptor"/>
    <property type="match status" value="1"/>
</dbReference>
<feature type="region of interest" description="Disordered" evidence="14">
    <location>
        <begin position="275"/>
        <end position="400"/>
    </location>
</feature>
<feature type="transmembrane region" description="Helical" evidence="13">
    <location>
        <begin position="466"/>
        <end position="486"/>
    </location>
</feature>
<dbReference type="PROSITE" id="PS50262">
    <property type="entry name" value="G_PROTEIN_RECEP_F1_2"/>
    <property type="match status" value="1"/>
</dbReference>
<comment type="function">
    <text evidence="13">The muscarinic acetylcholine receptor mediates various cellular responses, including inhibition of adenylate cyclase, breakdown of phosphoinositides and modulation of potassium channels through the action of G proteins.</text>
</comment>
<dbReference type="PANTHER" id="PTHR24247:SF207">
    <property type="entry name" value="MUSCARINIC ACETYLCHOLINE RECEPTOR M2"/>
    <property type="match status" value="1"/>
</dbReference>
<dbReference type="SMART" id="SM01381">
    <property type="entry name" value="7TM_GPCR_Srsx"/>
    <property type="match status" value="1"/>
</dbReference>
<name>A0A3B4DAW2_PYGNA</name>
<keyword evidence="11 13" id="KW-0628">Postsynaptic cell membrane</keyword>
<dbReference type="OrthoDB" id="10071887at2759"/>
<dbReference type="InterPro" id="IPR017452">
    <property type="entry name" value="GPCR_Rhodpsn_7TM"/>
</dbReference>
<reference evidence="17 18" key="1">
    <citation type="submission" date="2020-10" db="EMBL/GenBank/DDBJ databases">
        <title>Pygocentrus nattereri (red-bellied piranha) genome, fPygNat1, primary haplotype.</title>
        <authorList>
            <person name="Myers G."/>
            <person name="Meyer A."/>
            <person name="Karagic N."/>
            <person name="Pippel M."/>
            <person name="Winkler S."/>
            <person name="Tracey A."/>
            <person name="Wood J."/>
            <person name="Formenti G."/>
            <person name="Howe K."/>
            <person name="Fedrigo O."/>
            <person name="Jarvis E.D."/>
        </authorList>
    </citation>
    <scope>NUCLEOTIDE SEQUENCE [LARGE SCALE GENOMIC DNA]</scope>
</reference>
<dbReference type="Pfam" id="PF00001">
    <property type="entry name" value="7tm_1"/>
    <property type="match status" value="1"/>
</dbReference>
<dbReference type="GO" id="GO:0045211">
    <property type="term" value="C:postsynaptic membrane"/>
    <property type="evidence" value="ECO:0007669"/>
    <property type="project" value="UniProtKB-SubCell"/>
</dbReference>
<evidence type="ECO:0000256" key="3">
    <source>
        <dbReference type="ARBA" id="ARBA00022692"/>
    </source>
</evidence>
<keyword evidence="9 12" id="KW-0675">Receptor</keyword>
<evidence type="ECO:0000256" key="7">
    <source>
        <dbReference type="ARBA" id="ARBA00023136"/>
    </source>
</evidence>
<proteinExistence type="inferred from homology"/>
<evidence type="ECO:0000256" key="14">
    <source>
        <dbReference type="SAM" id="MobiDB-lite"/>
    </source>
</evidence>
<dbReference type="GeneTree" id="ENSGT00940000158940"/>
<evidence type="ECO:0000256" key="5">
    <source>
        <dbReference type="ARBA" id="ARBA00023018"/>
    </source>
</evidence>
<dbReference type="InterPro" id="IPR001065">
    <property type="entry name" value="Musac_Ach_M2_rcpt"/>
</dbReference>
<keyword evidence="15" id="KW-0732">Signal</keyword>